<name>A0A1M4DZE0_9ACTN</name>
<protein>
    <submittedName>
        <fullName evidence="2">Uncharacterized protein</fullName>
    </submittedName>
</protein>
<keyword evidence="1" id="KW-1133">Transmembrane helix</keyword>
<evidence type="ECO:0000313" key="2">
    <source>
        <dbReference type="EMBL" id="SBO91929.1"/>
    </source>
</evidence>
<dbReference type="AlphaFoldDB" id="A0A1M4DZE0"/>
<accession>A0A1M4DZE0</accession>
<keyword evidence="1" id="KW-0472">Membrane</keyword>
<feature type="transmembrane region" description="Helical" evidence="1">
    <location>
        <begin position="68"/>
        <end position="89"/>
    </location>
</feature>
<gene>
    <name evidence="2" type="ORF">BN4615_P1443</name>
</gene>
<feature type="transmembrane region" description="Helical" evidence="1">
    <location>
        <begin position="32"/>
        <end position="56"/>
    </location>
</feature>
<dbReference type="RefSeq" id="WP_225271259.1">
    <property type="nucleotide sequence ID" value="NZ_CP084058.1"/>
</dbReference>
<sequence>MSVGGGAWVTVAALFAVGTLYAASVPGWHFTWLVAIFIGWSLYGLGWLVELGAGLVRRERRDALRREWSFWAVPPLVVVLVGALVHVGAPVRTRFELSRGSLDHFARAVSEGRASGERQWIGHYPVEYWEVSDW</sequence>
<proteinExistence type="predicted"/>
<dbReference type="EMBL" id="LT559118">
    <property type="protein sequence ID" value="SBO91929.1"/>
    <property type="molecule type" value="Genomic_DNA"/>
</dbReference>
<organism evidence="2">
    <name type="scientific">Nonomuraea gerenzanensis</name>
    <dbReference type="NCBI Taxonomy" id="93944"/>
    <lineage>
        <taxon>Bacteria</taxon>
        <taxon>Bacillati</taxon>
        <taxon>Actinomycetota</taxon>
        <taxon>Actinomycetes</taxon>
        <taxon>Streptosporangiales</taxon>
        <taxon>Streptosporangiaceae</taxon>
        <taxon>Nonomuraea</taxon>
    </lineage>
</organism>
<keyword evidence="1" id="KW-0812">Transmembrane</keyword>
<reference evidence="2" key="1">
    <citation type="submission" date="2016-04" db="EMBL/GenBank/DDBJ databases">
        <authorList>
            <person name="Evans L.H."/>
            <person name="Alamgir A."/>
            <person name="Owens N."/>
            <person name="Weber N.D."/>
            <person name="Virtaneva K."/>
            <person name="Barbian K."/>
            <person name="Babar A."/>
            <person name="Rosenke K."/>
        </authorList>
    </citation>
    <scope>NUCLEOTIDE SEQUENCE</scope>
    <source>
        <strain evidence="2">Nono1</strain>
    </source>
</reference>
<evidence type="ECO:0000256" key="1">
    <source>
        <dbReference type="SAM" id="Phobius"/>
    </source>
</evidence>